<reference evidence="2 3" key="1">
    <citation type="submission" date="2019-07" db="EMBL/GenBank/DDBJ databases">
        <title>Draft genome assembly of a fouling barnacle, Amphibalanus amphitrite (Darwin, 1854): The first reference genome for Thecostraca.</title>
        <authorList>
            <person name="Kim W."/>
        </authorList>
    </citation>
    <scope>NUCLEOTIDE SEQUENCE [LARGE SCALE GENOMIC DNA]</scope>
    <source>
        <strain evidence="2">SNU_AA5</strain>
        <tissue evidence="2">Soma without cirri and trophi</tissue>
    </source>
</reference>
<comment type="caution">
    <text evidence="2">The sequence shown here is derived from an EMBL/GenBank/DDBJ whole genome shotgun (WGS) entry which is preliminary data.</text>
</comment>
<keyword evidence="3" id="KW-1185">Reference proteome</keyword>
<feature type="compositionally biased region" description="Low complexity" evidence="1">
    <location>
        <begin position="25"/>
        <end position="47"/>
    </location>
</feature>
<evidence type="ECO:0000313" key="3">
    <source>
        <dbReference type="Proteomes" id="UP000440578"/>
    </source>
</evidence>
<dbReference type="Proteomes" id="UP000440578">
    <property type="component" value="Unassembled WGS sequence"/>
</dbReference>
<gene>
    <name evidence="2" type="ORF">FJT64_022543</name>
</gene>
<name>A0A6A4WTE0_AMPAM</name>
<sequence>MDAYHTPTKSKGADGSVPSTSGVCSSTPTAPSPSVRRRAPSPSATPVKVEPPSPPSSPPLALRPPPSEAAAKMVNNLRRSVESVVHRLQQRPIVYAAPALLLDQPATVDRRTAESPRLCDDFWSHLGGSPDSRRRRGAPPAELSEEEHRRKLLYAVTSLETRLSGAAYPSAEVLSYLLRHCKADCELEVRRRCLRALRRIAFLHPPHGRRMRDWRPLRSSIERCLRPAGGGASPAPNRRRRDPEQTGAEVSQEQRLLDTELLDLLVTLLEEDVIFWWRASGRLKPATQLQDLRPAVWPLLVSALWTADQQPGASVAATRDLCRWLVEAHAPRDEPPDMVTRRLLLRLMAMAAEVTRIRGQHSLLEVTDDMRAMAGDLTRAVLEKNLEPSAVEELLCELRPAWLVARLAAWRLHQRHGRRWLPGPLTLELIHDHFLTEQENRTPTADERGVRFVGSNGALTAPRPALKRALFSPTGSPAKKARVTWRLGEGEGEGDSLGSVDLTTRNTTDREYSVLVYHLLCAHLLHTGLPEVRVHMTGRLLREGAEAGRTVVAAPSSSRVSNVDLVAYRRELEWIQDKLWRRDGATHLDPLYLRYMKMITNL</sequence>
<feature type="region of interest" description="Disordered" evidence="1">
    <location>
        <begin position="225"/>
        <end position="252"/>
    </location>
</feature>
<evidence type="ECO:0000256" key="1">
    <source>
        <dbReference type="SAM" id="MobiDB-lite"/>
    </source>
</evidence>
<evidence type="ECO:0000313" key="2">
    <source>
        <dbReference type="EMBL" id="KAF0305912.1"/>
    </source>
</evidence>
<feature type="region of interest" description="Disordered" evidence="1">
    <location>
        <begin position="1"/>
        <end position="66"/>
    </location>
</feature>
<dbReference type="EMBL" id="VIIS01000711">
    <property type="protein sequence ID" value="KAF0305912.1"/>
    <property type="molecule type" value="Genomic_DNA"/>
</dbReference>
<dbReference type="EMBL" id="VIIS01000711">
    <property type="protein sequence ID" value="KAF0305911.1"/>
    <property type="molecule type" value="Genomic_DNA"/>
</dbReference>
<protein>
    <submittedName>
        <fullName evidence="2">Uncharacterized protein</fullName>
    </submittedName>
</protein>
<accession>A0A6A4WTE0</accession>
<feature type="compositionally biased region" description="Pro residues" evidence="1">
    <location>
        <begin position="49"/>
        <end position="66"/>
    </location>
</feature>
<dbReference type="AlphaFoldDB" id="A0A6A4WTE0"/>
<proteinExistence type="predicted"/>
<organism evidence="2 3">
    <name type="scientific">Amphibalanus amphitrite</name>
    <name type="common">Striped barnacle</name>
    <name type="synonym">Balanus amphitrite</name>
    <dbReference type="NCBI Taxonomy" id="1232801"/>
    <lineage>
        <taxon>Eukaryota</taxon>
        <taxon>Metazoa</taxon>
        <taxon>Ecdysozoa</taxon>
        <taxon>Arthropoda</taxon>
        <taxon>Crustacea</taxon>
        <taxon>Multicrustacea</taxon>
        <taxon>Cirripedia</taxon>
        <taxon>Thoracica</taxon>
        <taxon>Thoracicalcarea</taxon>
        <taxon>Balanomorpha</taxon>
        <taxon>Balanoidea</taxon>
        <taxon>Balanidae</taxon>
        <taxon>Amphibalaninae</taxon>
        <taxon>Amphibalanus</taxon>
    </lineage>
</organism>